<gene>
    <name evidence="1" type="ORF">SAMN05216174_11487</name>
</gene>
<dbReference type="AlphaFoldDB" id="A0A1G6WA94"/>
<keyword evidence="2" id="KW-1185">Reference proteome</keyword>
<dbReference type="STRING" id="1271860.SAMN05216174_11487"/>
<proteinExistence type="predicted"/>
<accession>A0A1G6WA94</accession>
<sequence length="161" mass="17851">MTPANRVMTMSQPCETSQSAELSDVDDLLRAVVADGFTVYLCGGADRPEAIVATYAWEQHVDYVVIKDAHDVTAARSRHRGDWDVFTAATVVWSYQGHARWALRAILDLPPPEHPDAPRAEYPAPASLRVDPAHLAEIAVRVPRPGLVARRAMRLRMAAWK</sequence>
<organism evidence="1 2">
    <name type="scientific">Actinokineospora iranica</name>
    <dbReference type="NCBI Taxonomy" id="1271860"/>
    <lineage>
        <taxon>Bacteria</taxon>
        <taxon>Bacillati</taxon>
        <taxon>Actinomycetota</taxon>
        <taxon>Actinomycetes</taxon>
        <taxon>Pseudonocardiales</taxon>
        <taxon>Pseudonocardiaceae</taxon>
        <taxon>Actinokineospora</taxon>
    </lineage>
</organism>
<dbReference type="Proteomes" id="UP000199501">
    <property type="component" value="Unassembled WGS sequence"/>
</dbReference>
<dbReference type="EMBL" id="FMZZ01000014">
    <property type="protein sequence ID" value="SDD62714.1"/>
    <property type="molecule type" value="Genomic_DNA"/>
</dbReference>
<evidence type="ECO:0000313" key="1">
    <source>
        <dbReference type="EMBL" id="SDD62714.1"/>
    </source>
</evidence>
<reference evidence="2" key="1">
    <citation type="submission" date="2016-10" db="EMBL/GenBank/DDBJ databases">
        <authorList>
            <person name="Varghese N."/>
            <person name="Submissions S."/>
        </authorList>
    </citation>
    <scope>NUCLEOTIDE SEQUENCE [LARGE SCALE GENOMIC DNA]</scope>
    <source>
        <strain evidence="2">IBRC-M 10403</strain>
    </source>
</reference>
<name>A0A1G6WA94_9PSEU</name>
<protein>
    <submittedName>
        <fullName evidence="1">Uncharacterized protein</fullName>
    </submittedName>
</protein>
<evidence type="ECO:0000313" key="2">
    <source>
        <dbReference type="Proteomes" id="UP000199501"/>
    </source>
</evidence>